<dbReference type="Proteomes" id="UP000589738">
    <property type="component" value="Unassembled WGS sequence"/>
</dbReference>
<accession>A0A841N8F2</accession>
<organism evidence="2 3">
    <name type="scientific">Chryseobacterium shigense</name>
    <dbReference type="NCBI Taxonomy" id="297244"/>
    <lineage>
        <taxon>Bacteria</taxon>
        <taxon>Pseudomonadati</taxon>
        <taxon>Bacteroidota</taxon>
        <taxon>Flavobacteriia</taxon>
        <taxon>Flavobacteriales</taxon>
        <taxon>Weeksellaceae</taxon>
        <taxon>Chryseobacterium group</taxon>
        <taxon>Chryseobacterium</taxon>
    </lineage>
</organism>
<dbReference type="EMBL" id="JACHLC010000002">
    <property type="protein sequence ID" value="MBB6371353.1"/>
    <property type="molecule type" value="Genomic_DNA"/>
</dbReference>
<protein>
    <submittedName>
        <fullName evidence="2">Na+-transporting methylmalonyl-CoA/oxaloacetate decarboxylase gamma subunit</fullName>
    </submittedName>
</protein>
<sequence>MGKIPSYFTGLGIIIIILSILALILAFKVLFFW</sequence>
<evidence type="ECO:0000313" key="3">
    <source>
        <dbReference type="Proteomes" id="UP000589738"/>
    </source>
</evidence>
<evidence type="ECO:0000256" key="1">
    <source>
        <dbReference type="SAM" id="Phobius"/>
    </source>
</evidence>
<keyword evidence="3" id="KW-1185">Reference proteome</keyword>
<comment type="caution">
    <text evidence="2">The sequence shown here is derived from an EMBL/GenBank/DDBJ whole genome shotgun (WGS) entry which is preliminary data.</text>
</comment>
<keyword evidence="1" id="KW-0472">Membrane</keyword>
<proteinExistence type="predicted"/>
<evidence type="ECO:0000313" key="2">
    <source>
        <dbReference type="EMBL" id="MBB6371353.1"/>
    </source>
</evidence>
<gene>
    <name evidence="2" type="ORF">HNP36_002429</name>
</gene>
<reference evidence="2 3" key="1">
    <citation type="submission" date="2020-08" db="EMBL/GenBank/DDBJ databases">
        <title>Functional genomics of gut bacteria from endangered species of beetles.</title>
        <authorList>
            <person name="Carlos-Shanley C."/>
        </authorList>
    </citation>
    <scope>NUCLEOTIDE SEQUENCE [LARGE SCALE GENOMIC DNA]</scope>
    <source>
        <strain evidence="2 3">S00136</strain>
    </source>
</reference>
<name>A0A841N8F2_9FLAO</name>
<feature type="transmembrane region" description="Helical" evidence="1">
    <location>
        <begin position="6"/>
        <end position="31"/>
    </location>
</feature>
<keyword evidence="1" id="KW-0812">Transmembrane</keyword>
<keyword evidence="1" id="KW-1133">Transmembrane helix</keyword>
<dbReference type="AlphaFoldDB" id="A0A841N8F2"/>